<feature type="region of interest" description="Disordered" evidence="1">
    <location>
        <begin position="400"/>
        <end position="424"/>
    </location>
</feature>
<proteinExistence type="predicted"/>
<accession>A0A8H3ABD7</accession>
<dbReference type="EMBL" id="CAJMWR010001033">
    <property type="protein sequence ID" value="CAE6412494.1"/>
    <property type="molecule type" value="Genomic_DNA"/>
</dbReference>
<dbReference type="Proteomes" id="UP000663840">
    <property type="component" value="Unassembled WGS sequence"/>
</dbReference>
<gene>
    <name evidence="2" type="ORF">RDB_LOCUS45934</name>
</gene>
<feature type="compositionally biased region" description="Low complexity" evidence="1">
    <location>
        <begin position="90"/>
        <end position="103"/>
    </location>
</feature>
<feature type="compositionally biased region" description="Polar residues" evidence="1">
    <location>
        <begin position="166"/>
        <end position="187"/>
    </location>
</feature>
<evidence type="ECO:0000313" key="3">
    <source>
        <dbReference type="Proteomes" id="UP000663840"/>
    </source>
</evidence>
<organism evidence="2 3">
    <name type="scientific">Rhizoctonia solani</name>
    <dbReference type="NCBI Taxonomy" id="456999"/>
    <lineage>
        <taxon>Eukaryota</taxon>
        <taxon>Fungi</taxon>
        <taxon>Dikarya</taxon>
        <taxon>Basidiomycota</taxon>
        <taxon>Agaricomycotina</taxon>
        <taxon>Agaricomycetes</taxon>
        <taxon>Cantharellales</taxon>
        <taxon>Ceratobasidiaceae</taxon>
        <taxon>Rhizoctonia</taxon>
    </lineage>
</organism>
<name>A0A8H3ABD7_9AGAM</name>
<evidence type="ECO:0000256" key="1">
    <source>
        <dbReference type="SAM" id="MobiDB-lite"/>
    </source>
</evidence>
<protein>
    <submittedName>
        <fullName evidence="2">Uncharacterized protein</fullName>
    </submittedName>
</protein>
<reference evidence="2" key="1">
    <citation type="submission" date="2021-01" db="EMBL/GenBank/DDBJ databases">
        <authorList>
            <person name="Kaushik A."/>
        </authorList>
    </citation>
    <scope>NUCLEOTIDE SEQUENCE</scope>
    <source>
        <strain evidence="2">AG1-1A</strain>
    </source>
</reference>
<sequence>MDIDVPSVSGESHVSLDLGNLAATIALASEALAAAAEALAEAARAISTVGDTFKNDEDANSTSNVTLPINIPDKPGNSSLERDQAIITESNHSQSDHNNQSNSIGQQSTSRFERGIKTTSTPIPSRPPTPVHLSMGVPTYHSNTQQPEKAAGPSRLTPAPERELNNKSITLPPSPVASTSNLPNRTLTRAAEKSWASEPESNTSRLLGAMKSHPAFPPGRNYIPLDQPADALAFIAYMALQARLIVCVIPSSRQSLYTQILRSLTDSNVYCIDKPQDYVKYSTSSAQAKSTSQDILLTPSNNCLLNWGWMQESQPDCILHWTQPASVYFFTTRNVVNSLPRTVLACVLVVGENSFDANAHGVVPYPKAVLEHCFQPHSPFHMFRQIASQSLPVAPVAPATPVARVPHPQPQPSPAPRLNVPTPRTNPVTLPAGNYYIVLEEATHLNVIPLIACIASNTKKVICHIPEGEDVNRYHTLLKYIANLNVIVGKGKKTKGPTQELKSKTNGILIKNIVPEWNSFWSKSLVDAIIYFGVPLDLTYYLNECNLKVDYSYLILTRTQYYSIQSKLSSHRRLQQHPLIRGSESFKPGGLLHALRQDLALHI</sequence>
<dbReference type="AlphaFoldDB" id="A0A8H3ABD7"/>
<evidence type="ECO:0000313" key="2">
    <source>
        <dbReference type="EMBL" id="CAE6412494.1"/>
    </source>
</evidence>
<comment type="caution">
    <text evidence="2">The sequence shown here is derived from an EMBL/GenBank/DDBJ whole genome shotgun (WGS) entry which is preliminary data.</text>
</comment>
<feature type="region of interest" description="Disordered" evidence="1">
    <location>
        <begin position="52"/>
        <end position="202"/>
    </location>
</feature>